<sequence length="115" mass="12847">MYSKEFNNSNINQVRLFKHSTSSRSSYRVSNFCVTVDARLSFNCYSEMYFEVFRRVKTIFCSIIDNSMDPQTAGLYTGSDGNGDASDDSGGKNIEPYGPKGLFAVTASNMTCIRD</sequence>
<organism evidence="2 3">
    <name type="scientific">Glossina brevipalpis</name>
    <dbReference type="NCBI Taxonomy" id="37001"/>
    <lineage>
        <taxon>Eukaryota</taxon>
        <taxon>Metazoa</taxon>
        <taxon>Ecdysozoa</taxon>
        <taxon>Arthropoda</taxon>
        <taxon>Hexapoda</taxon>
        <taxon>Insecta</taxon>
        <taxon>Pterygota</taxon>
        <taxon>Neoptera</taxon>
        <taxon>Endopterygota</taxon>
        <taxon>Diptera</taxon>
        <taxon>Brachycera</taxon>
        <taxon>Muscomorpha</taxon>
        <taxon>Hippoboscoidea</taxon>
        <taxon>Glossinidae</taxon>
        <taxon>Glossina</taxon>
    </lineage>
</organism>
<proteinExistence type="predicted"/>
<dbReference type="AlphaFoldDB" id="A0A1A9W315"/>
<accession>A0A1A9W315</accession>
<keyword evidence="3" id="KW-1185">Reference proteome</keyword>
<reference evidence="3" key="1">
    <citation type="submission" date="2014-03" db="EMBL/GenBank/DDBJ databases">
        <authorList>
            <person name="Aksoy S."/>
            <person name="Warren W."/>
            <person name="Wilson R.K."/>
        </authorList>
    </citation>
    <scope>NUCLEOTIDE SEQUENCE [LARGE SCALE GENOMIC DNA]</scope>
    <source>
        <strain evidence="3">IAEA</strain>
    </source>
</reference>
<protein>
    <submittedName>
        <fullName evidence="2">Uncharacterized protein</fullName>
    </submittedName>
</protein>
<dbReference type="VEuPathDB" id="VectorBase:GBRI004586"/>
<evidence type="ECO:0000313" key="3">
    <source>
        <dbReference type="Proteomes" id="UP000091820"/>
    </source>
</evidence>
<dbReference type="Proteomes" id="UP000091820">
    <property type="component" value="Unassembled WGS sequence"/>
</dbReference>
<dbReference type="EnsemblMetazoa" id="GBRI004586-RA">
    <property type="protein sequence ID" value="GBRI004586-PA"/>
    <property type="gene ID" value="GBRI004586"/>
</dbReference>
<reference evidence="2" key="2">
    <citation type="submission" date="2020-05" db="UniProtKB">
        <authorList>
            <consortium name="EnsemblMetazoa"/>
        </authorList>
    </citation>
    <scope>IDENTIFICATION</scope>
    <source>
        <strain evidence="2">IAEA</strain>
    </source>
</reference>
<evidence type="ECO:0000313" key="2">
    <source>
        <dbReference type="EnsemblMetazoa" id="GBRI004586-PA"/>
    </source>
</evidence>
<evidence type="ECO:0000256" key="1">
    <source>
        <dbReference type="SAM" id="MobiDB-lite"/>
    </source>
</evidence>
<feature type="region of interest" description="Disordered" evidence="1">
    <location>
        <begin position="75"/>
        <end position="96"/>
    </location>
</feature>
<name>A0A1A9W315_9MUSC</name>